<dbReference type="AlphaFoldDB" id="A0A370TGS6"/>
<gene>
    <name evidence="2" type="ORF">BP5553_07526</name>
</gene>
<reference evidence="2 3" key="1">
    <citation type="journal article" date="2018" name="IMA Fungus">
        <title>IMA Genome-F 9: Draft genome sequence of Annulohypoxylon stygium, Aspergillus mulundensis, Berkeleyomyces basicola (syn. Thielaviopsis basicola), Ceratocystis smalleyi, two Cercospora beticola strains, Coleophoma cylindrospora, Fusarium fracticaudum, Phialophora cf. hyalina, and Morchella septimelata.</title>
        <authorList>
            <person name="Wingfield B.D."/>
            <person name="Bills G.F."/>
            <person name="Dong Y."/>
            <person name="Huang W."/>
            <person name="Nel W.J."/>
            <person name="Swalarsk-Parry B.S."/>
            <person name="Vaghefi N."/>
            <person name="Wilken P.M."/>
            <person name="An Z."/>
            <person name="de Beer Z.W."/>
            <person name="De Vos L."/>
            <person name="Chen L."/>
            <person name="Duong T.A."/>
            <person name="Gao Y."/>
            <person name="Hammerbacher A."/>
            <person name="Kikkert J.R."/>
            <person name="Li Y."/>
            <person name="Li H."/>
            <person name="Li K."/>
            <person name="Li Q."/>
            <person name="Liu X."/>
            <person name="Ma X."/>
            <person name="Naidoo K."/>
            <person name="Pethybridge S.J."/>
            <person name="Sun J."/>
            <person name="Steenkamp E.T."/>
            <person name="van der Nest M.A."/>
            <person name="van Wyk S."/>
            <person name="Wingfield M.J."/>
            <person name="Xiong C."/>
            <person name="Yue Q."/>
            <person name="Zhang X."/>
        </authorList>
    </citation>
    <scope>NUCLEOTIDE SEQUENCE [LARGE SCALE GENOMIC DNA]</scope>
    <source>
        <strain evidence="2 3">BP 5553</strain>
    </source>
</reference>
<evidence type="ECO:0000313" key="3">
    <source>
        <dbReference type="Proteomes" id="UP000254866"/>
    </source>
</evidence>
<evidence type="ECO:0000256" key="1">
    <source>
        <dbReference type="SAM" id="MobiDB-lite"/>
    </source>
</evidence>
<organism evidence="2 3">
    <name type="scientific">Venustampulla echinocandica</name>
    <dbReference type="NCBI Taxonomy" id="2656787"/>
    <lineage>
        <taxon>Eukaryota</taxon>
        <taxon>Fungi</taxon>
        <taxon>Dikarya</taxon>
        <taxon>Ascomycota</taxon>
        <taxon>Pezizomycotina</taxon>
        <taxon>Leotiomycetes</taxon>
        <taxon>Helotiales</taxon>
        <taxon>Pleuroascaceae</taxon>
        <taxon>Venustampulla</taxon>
    </lineage>
</organism>
<name>A0A370TGS6_9HELO</name>
<comment type="caution">
    <text evidence="2">The sequence shown here is derived from an EMBL/GenBank/DDBJ whole genome shotgun (WGS) entry which is preliminary data.</text>
</comment>
<proteinExistence type="predicted"/>
<evidence type="ECO:0000313" key="2">
    <source>
        <dbReference type="EMBL" id="RDL34398.1"/>
    </source>
</evidence>
<dbReference type="EMBL" id="NPIC01000007">
    <property type="protein sequence ID" value="RDL34398.1"/>
    <property type="molecule type" value="Genomic_DNA"/>
</dbReference>
<feature type="region of interest" description="Disordered" evidence="1">
    <location>
        <begin position="235"/>
        <end position="330"/>
    </location>
</feature>
<sequence>MSSSVPPTIEEVKEWCIEWATESGHKSSFALHLHPEYLTNLCMLDSELVEEMDLQMPTAIGLDMETALNDTVERSKKALYPGEMSESLLENLNPEVIEMKNKVEKLLDEELESYNTGELGKNMSFLDKAGAIARERAITRFMGASPSRAKEHKHDKFQVCLKRLIGGHGGSCSTEDLAFGYNAPFDEFLRVLQEATVLCTIPPVDFTLEPVEIQESTQPTSHYPSFRDINPLPKSRFRTLGAAGSSNPDQLSSDTDALSPKADDGLPEVEQEYNGAINHTCQRRRTRSQRGYTLDDGPWIHRIINKPQAGQSSQQNPPREFPKSDIKDDKDYSKMLETLKEANKQEGEEYILSIMHSQEYDIQTKWQNKEKQEELEDQLEREKWREENGIEEGDDDDLGEPWMRWWIRTTGCGGSL</sequence>
<dbReference type="GeneID" id="43600375"/>
<dbReference type="RefSeq" id="XP_031867380.1">
    <property type="nucleotide sequence ID" value="XM_032016149.1"/>
</dbReference>
<feature type="compositionally biased region" description="Basic and acidic residues" evidence="1">
    <location>
        <begin position="369"/>
        <end position="388"/>
    </location>
</feature>
<feature type="compositionally biased region" description="Basic and acidic residues" evidence="1">
    <location>
        <begin position="320"/>
        <end position="330"/>
    </location>
</feature>
<feature type="compositionally biased region" description="Polar residues" evidence="1">
    <location>
        <begin position="244"/>
        <end position="256"/>
    </location>
</feature>
<feature type="compositionally biased region" description="Acidic residues" evidence="1">
    <location>
        <begin position="389"/>
        <end position="399"/>
    </location>
</feature>
<protein>
    <submittedName>
        <fullName evidence="2">Uncharacterized protein</fullName>
    </submittedName>
</protein>
<dbReference type="Proteomes" id="UP000254866">
    <property type="component" value="Unassembled WGS sequence"/>
</dbReference>
<accession>A0A370TGS6</accession>
<feature type="region of interest" description="Disordered" evidence="1">
    <location>
        <begin position="369"/>
        <end position="399"/>
    </location>
</feature>
<keyword evidence="3" id="KW-1185">Reference proteome</keyword>
<feature type="compositionally biased region" description="Polar residues" evidence="1">
    <location>
        <begin position="308"/>
        <end position="317"/>
    </location>
</feature>
<dbReference type="OrthoDB" id="3518308at2759"/>